<keyword evidence="6" id="KW-1133">Transmembrane helix</keyword>
<organism evidence="9 10">
    <name type="scientific">Aphanomyces stellatus</name>
    <dbReference type="NCBI Taxonomy" id="120398"/>
    <lineage>
        <taxon>Eukaryota</taxon>
        <taxon>Sar</taxon>
        <taxon>Stramenopiles</taxon>
        <taxon>Oomycota</taxon>
        <taxon>Saprolegniomycetes</taxon>
        <taxon>Saprolegniales</taxon>
        <taxon>Verrucalvaceae</taxon>
        <taxon>Aphanomyces</taxon>
    </lineage>
</organism>
<keyword evidence="6" id="KW-0812">Transmembrane</keyword>
<reference evidence="9 10" key="1">
    <citation type="submission" date="2019-03" db="EMBL/GenBank/DDBJ databases">
        <authorList>
            <person name="Gaulin E."/>
            <person name="Dumas B."/>
        </authorList>
    </citation>
    <scope>NUCLEOTIDE SEQUENCE [LARGE SCALE GENOMIC DNA]</scope>
    <source>
        <strain evidence="9">CBS 568.67</strain>
    </source>
</reference>
<keyword evidence="3" id="KW-0862">Zinc</keyword>
<dbReference type="EMBL" id="VJMH01005091">
    <property type="protein sequence ID" value="KAF0701388.1"/>
    <property type="molecule type" value="Genomic_DNA"/>
</dbReference>
<dbReference type="InterPro" id="IPR015943">
    <property type="entry name" value="WD40/YVTN_repeat-like_dom_sf"/>
</dbReference>
<dbReference type="OrthoDB" id="338622at2759"/>
<evidence type="ECO:0000259" key="7">
    <source>
        <dbReference type="PROSITE" id="PS51891"/>
    </source>
</evidence>
<feature type="region of interest" description="Disordered" evidence="5">
    <location>
        <begin position="966"/>
        <end position="993"/>
    </location>
</feature>
<evidence type="ECO:0000256" key="5">
    <source>
        <dbReference type="SAM" id="MobiDB-lite"/>
    </source>
</evidence>
<dbReference type="Gene3D" id="2.130.10.10">
    <property type="entry name" value="YVTN repeat-like/Quinoprotein amine dehydrogenase"/>
    <property type="match status" value="2"/>
</dbReference>
<dbReference type="InterPro" id="IPR016024">
    <property type="entry name" value="ARM-type_fold"/>
</dbReference>
<feature type="compositionally biased region" description="Basic and acidic residues" evidence="5">
    <location>
        <begin position="250"/>
        <end position="266"/>
    </location>
</feature>
<dbReference type="InterPro" id="IPR001680">
    <property type="entry name" value="WD40_rpt"/>
</dbReference>
<dbReference type="Proteomes" id="UP000332933">
    <property type="component" value="Unassembled WGS sequence"/>
</dbReference>
<gene>
    <name evidence="9" type="primary">Aste57867_8090</name>
    <name evidence="8" type="ORF">As57867_008060</name>
    <name evidence="9" type="ORF">ASTE57867_8090</name>
</gene>
<dbReference type="GO" id="GO:0005737">
    <property type="term" value="C:cytoplasm"/>
    <property type="evidence" value="ECO:0007669"/>
    <property type="project" value="TreeGrafter"/>
</dbReference>
<evidence type="ECO:0000313" key="9">
    <source>
        <dbReference type="EMBL" id="VFT84979.1"/>
    </source>
</evidence>
<evidence type="ECO:0000256" key="6">
    <source>
        <dbReference type="SAM" id="Phobius"/>
    </source>
</evidence>
<accession>A0A485KJF2</accession>
<dbReference type="GO" id="GO:0016846">
    <property type="term" value="F:carbon-sulfur lyase activity"/>
    <property type="evidence" value="ECO:0007669"/>
    <property type="project" value="InterPro"/>
</dbReference>
<dbReference type="InterPro" id="IPR011057">
    <property type="entry name" value="Mss4-like_sf"/>
</dbReference>
<dbReference type="PANTHER" id="PTHR44099:SF4">
    <property type="entry name" value="RABCONNECTIN-3B, ISOFORM A"/>
    <property type="match status" value="1"/>
</dbReference>
<dbReference type="PANTHER" id="PTHR44099">
    <property type="entry name" value="RABCONNECTIN-3B, ISOFORM A"/>
    <property type="match status" value="1"/>
</dbReference>
<dbReference type="InterPro" id="IPR036322">
    <property type="entry name" value="WD40_repeat_dom_sf"/>
</dbReference>
<proteinExistence type="inferred from homology"/>
<evidence type="ECO:0000256" key="2">
    <source>
        <dbReference type="ARBA" id="ARBA00022723"/>
    </source>
</evidence>
<keyword evidence="2" id="KW-0479">Metal-binding</keyword>
<feature type="compositionally biased region" description="Polar residues" evidence="5">
    <location>
        <begin position="971"/>
        <end position="981"/>
    </location>
</feature>
<keyword evidence="6" id="KW-0472">Membrane</keyword>
<evidence type="ECO:0000313" key="10">
    <source>
        <dbReference type="Proteomes" id="UP000332933"/>
    </source>
</evidence>
<reference evidence="8" key="2">
    <citation type="submission" date="2019-06" db="EMBL/GenBank/DDBJ databases">
        <title>Genomics analysis of Aphanomyces spp. identifies a new class of oomycete effector associated with host adaptation.</title>
        <authorList>
            <person name="Gaulin E."/>
        </authorList>
    </citation>
    <scope>NUCLEOTIDE SEQUENCE</scope>
    <source>
        <strain evidence="8">CBS 578.67</strain>
    </source>
</reference>
<comment type="similarity">
    <text evidence="1">Belongs to the Gfa family.</text>
</comment>
<name>A0A485KJF2_9STRA</name>
<evidence type="ECO:0000256" key="1">
    <source>
        <dbReference type="ARBA" id="ARBA00005495"/>
    </source>
</evidence>
<dbReference type="InterPro" id="IPR006913">
    <property type="entry name" value="CENP-V/GFA"/>
</dbReference>
<feature type="domain" description="CENP-V/GFA" evidence="7">
    <location>
        <begin position="57"/>
        <end position="175"/>
    </location>
</feature>
<feature type="region of interest" description="Disordered" evidence="5">
    <location>
        <begin position="225"/>
        <end position="266"/>
    </location>
</feature>
<dbReference type="Pfam" id="PF00400">
    <property type="entry name" value="WD40"/>
    <property type="match status" value="1"/>
</dbReference>
<evidence type="ECO:0000313" key="8">
    <source>
        <dbReference type="EMBL" id="KAF0701388.1"/>
    </source>
</evidence>
<feature type="repeat" description="WD" evidence="4">
    <location>
        <begin position="1090"/>
        <end position="1131"/>
    </location>
</feature>
<dbReference type="Gene3D" id="2.170.150.70">
    <property type="match status" value="1"/>
</dbReference>
<evidence type="ECO:0000256" key="4">
    <source>
        <dbReference type="PROSITE-ProRule" id="PRU00221"/>
    </source>
</evidence>
<dbReference type="SUPFAM" id="SSF48371">
    <property type="entry name" value="ARM repeat"/>
    <property type="match status" value="1"/>
</dbReference>
<protein>
    <submittedName>
        <fullName evidence="9">Aste57867_8090 protein</fullName>
    </submittedName>
</protein>
<sequence>MGSGARLPGVDRLIGSLATLGFGVVIYLAHQLLRPKSMTMDEYYRQKYLDPSSLVGHKGSCGCGKLTFVVLAPRSICAFDDSNTFPSKMGRMPVMMAPMTHLQMTSNHSTTDVAVYSHDVSATYATQHVFCKECGIHLFHIELNRHDHVAINVYALESDHIEDLRVVFVPKGAYPIFHRVPPSSADMAALPGAMKRAALESHATSAHPTSAFEKQLMMWATLDDDAQSTDTTPGAAADAEALPPPPSHKATVDDDHPPPVKEPVPLDKIPETELVRMKYQLQYYLQRHLESKESTACGTPSVGVGGRSKMDARVTYFTLALRLVLHDDRPASSSMAAAAARKKNFVSQCPITAVRVQSCRSPVGHAQDLAAMHLPVIVWSNRSLQELRLRFTCSSIAVSHDSTSLTMVCGTQHGALLLFRATSTSDEWRLDCLMLRHATAVAGLVMGINEWGDHVCVSVGMDGAVGVWLLSDGRCLDWKATIALELAPLMGIQMFCNQRYALLYGEQGRMLVLDTWTYSTLACTGTGLEQVRRDVGVGECRYVKNKAHQIDSKVMALGMEGLCKLYNWVQPIATTTHDASMPPTATATSMAPAAASYLWQEESSWILSWAPDTLDMSCIHTRINPQTTFVPFRHFPMRVHLSPNASLVLFIWNTKWAVVHRMWLEPSAAPPPSPAAHGAWPSICPVTPIDTCDYIDGCFLDNDTVLLWTTDHSIYSFPSVAAPPTDLASDTGHLFVFQPQDDMEVPQSVAYPLVVVDAAAAAPLVSIPPCACRRPPFATTTGFISSASTDTDHGGVVISYVGHCGCTVLWHSDATTSSPCHIQPLGVEDTGPRLTVSHAIRDHNGHPSISTPILVHGFDDGRVELHLPTATAPRTLATFDAYASDDEDEDDDYDHGQVRRHRGPRCASAITCLAHLNVTRMVKTTAALYESYADSPTTSQIGMAFQAAKLTKISHLLHKLQHHSLTPRANHPSTHHVSSLHSSATSPETTATTPTAAASSVNLCLLFAGTFDGHVIVSQLPLASSTTASTAWTPMHAFTRHTQPVTAIYVSPTPSSLGTIVASVGGDRKLSLFAVRMDDRELHLEFVMECNGHADRVLHVEWAFQTNHVLVECADGMMYIWSLTTGILERIVPKVMVHSTAMTDAASRPLPHAHVFSCPVETFGTAVSMRSNHALLSYLLTWTEDTTIDALVQNTLGLIEPHLAYSIAVSGPHDAFTLPLPKNQQRHASKWQYSPYLTAQLALALVTMCTSVMEASSQEDQVLWSQLITQIAVVLPERLPGYKEPSLEALAEYGFHTWEASQMASRLLLHGVIKRLPENLRSTRAAAYMTKFQVELQQMDKRHGGWTTIPMEDVVAQLGSYLVVLSILGTCFPGEISPTCARQVCDVLVACLHGPSHVAVVAAELLAKGLLLFRPHLTDVGQLVLQLIPLTLDEDATKKRLKQAAMRLLVEVGTCEASFVLSVLQQEMNVSDRSIAYREGVLVYLMTWVNLQYLVMVRHLPAVVDTVLSCLDPTKPDRRKKCLAMSTKCLHDLVKRFPMVDFHKATQRLAVGTMDGVILLYDLRMATKWRVLEGHTCSVGAVSFRKDGAMLISYGAREAMVRWWNIGSSGLFTLLKVQQSCVRHLQLATIPRLAEFSKVIQTCRFHLSNDDSNQNTVWLTREDESVLPLNFHI</sequence>
<dbReference type="SUPFAM" id="SSF50978">
    <property type="entry name" value="WD40 repeat-like"/>
    <property type="match status" value="2"/>
</dbReference>
<dbReference type="GO" id="GO:0046872">
    <property type="term" value="F:metal ion binding"/>
    <property type="evidence" value="ECO:0007669"/>
    <property type="project" value="UniProtKB-KW"/>
</dbReference>
<evidence type="ECO:0000256" key="3">
    <source>
        <dbReference type="ARBA" id="ARBA00022833"/>
    </source>
</evidence>
<dbReference type="PROSITE" id="PS50082">
    <property type="entry name" value="WD_REPEATS_2"/>
    <property type="match status" value="1"/>
</dbReference>
<feature type="transmembrane region" description="Helical" evidence="6">
    <location>
        <begin position="12"/>
        <end position="30"/>
    </location>
</feature>
<dbReference type="SUPFAM" id="SSF51316">
    <property type="entry name" value="Mss4-like"/>
    <property type="match status" value="1"/>
</dbReference>
<dbReference type="SMART" id="SM00320">
    <property type="entry name" value="WD40"/>
    <property type="match status" value="5"/>
</dbReference>
<dbReference type="InterPro" id="IPR049916">
    <property type="entry name" value="WDR72-like"/>
</dbReference>
<keyword evidence="10" id="KW-1185">Reference proteome</keyword>
<feature type="compositionally biased region" description="Low complexity" evidence="5">
    <location>
        <begin position="982"/>
        <end position="993"/>
    </location>
</feature>
<dbReference type="EMBL" id="CAADRA010005112">
    <property type="protein sequence ID" value="VFT84979.1"/>
    <property type="molecule type" value="Genomic_DNA"/>
</dbReference>
<dbReference type="PROSITE" id="PS51891">
    <property type="entry name" value="CENP_V_GFA"/>
    <property type="match status" value="1"/>
</dbReference>
<keyword evidence="4" id="KW-0853">WD repeat</keyword>